<organism evidence="3 4">
    <name type="scientific">Uliginosibacterium sediminicola</name>
    <dbReference type="NCBI Taxonomy" id="2024550"/>
    <lineage>
        <taxon>Bacteria</taxon>
        <taxon>Pseudomonadati</taxon>
        <taxon>Pseudomonadota</taxon>
        <taxon>Betaproteobacteria</taxon>
        <taxon>Rhodocyclales</taxon>
        <taxon>Zoogloeaceae</taxon>
        <taxon>Uliginosibacterium</taxon>
    </lineage>
</organism>
<evidence type="ECO:0000259" key="2">
    <source>
        <dbReference type="Pfam" id="PF18945"/>
    </source>
</evidence>
<dbReference type="InterPro" id="IPR044031">
    <property type="entry name" value="TssC1_N"/>
</dbReference>
<dbReference type="Pfam" id="PF18945">
    <property type="entry name" value="VipB_2"/>
    <property type="match status" value="1"/>
</dbReference>
<dbReference type="NCBIfam" id="TIGR03355">
    <property type="entry name" value="VI_chp_2"/>
    <property type="match status" value="1"/>
</dbReference>
<evidence type="ECO:0000313" key="3">
    <source>
        <dbReference type="EMBL" id="MEN3069740.1"/>
    </source>
</evidence>
<protein>
    <submittedName>
        <fullName evidence="3">Type VI secretion system contractile sheath large subunit</fullName>
    </submittedName>
</protein>
<evidence type="ECO:0000259" key="1">
    <source>
        <dbReference type="Pfam" id="PF05943"/>
    </source>
</evidence>
<dbReference type="Pfam" id="PF05591">
    <property type="entry name" value="T6SS_VipA"/>
    <property type="match status" value="1"/>
</dbReference>
<gene>
    <name evidence="3" type="primary">tssC</name>
    <name evidence="3" type="ORF">ABDB84_14755</name>
</gene>
<dbReference type="InterPro" id="IPR044032">
    <property type="entry name" value="TssC1_C"/>
</dbReference>
<reference evidence="3 4" key="1">
    <citation type="journal article" date="2018" name="Int. J. Syst. Evol. Microbiol.">
        <title>Uliginosibacterium sediminicola sp. nov., isolated from freshwater sediment.</title>
        <authorList>
            <person name="Hwang W.M."/>
            <person name="Kim S.M."/>
            <person name="Kang K."/>
            <person name="Ahn T.Y."/>
        </authorList>
    </citation>
    <scope>NUCLEOTIDE SEQUENCE [LARGE SCALE GENOMIC DNA]</scope>
    <source>
        <strain evidence="3 4">M1-21</strain>
    </source>
</reference>
<dbReference type="RefSeq" id="WP_345920510.1">
    <property type="nucleotide sequence ID" value="NZ_JBDIVE010000008.1"/>
</dbReference>
<comment type="caution">
    <text evidence="3">The sequence shown here is derived from an EMBL/GenBank/DDBJ whole genome shotgun (WGS) entry which is preliminary data.</text>
</comment>
<dbReference type="Proteomes" id="UP001410394">
    <property type="component" value="Unassembled WGS sequence"/>
</dbReference>
<feature type="domain" description="TssC1 C-terminal" evidence="2">
    <location>
        <begin position="521"/>
        <end position="631"/>
    </location>
</feature>
<dbReference type="PANTHER" id="PTHR35565">
    <property type="entry name" value="CYTOPLASMIC PROTEIN-RELATED"/>
    <property type="match status" value="1"/>
</dbReference>
<dbReference type="EMBL" id="JBDIVE010000008">
    <property type="protein sequence ID" value="MEN3069740.1"/>
    <property type="molecule type" value="Genomic_DNA"/>
</dbReference>
<accession>A0ABU9Z199</accession>
<sequence>MSESIQKKLLRVRPPRVRITYDVESAGSIEKRELPFIVGIFAELSGDADAAGAFKTRQMLDIDRDNFDAVLRACAPRVSLAEVADLISGGGAMLQGALSFSSLADFEPLSIVRQLDVLNRVFVQRTALRSLQAHADADERCAQQLSAIFSAAPDGRDRAVQALASEYVAEHLDALQAALTTYVLPLLADTPAAAPQRLLDQGIARIDALLSQQLSLIMHAPSFQRLEASWRGLHRLVAQSETGANLKLRVFNASKQAVYEDLEKAVEFDQSHLFKLIYEAEFGTLGGEPYSVLMADYEVGRSAEDLSFLRKMAAIAAAANAPFITAAAPDLFDLRQFADLRKPRTLSKIFESVELSGWRDFRDSEDARYVALVLPRVLMRLPYGHGTEKIAADGVCFEEELGPDAAQGPAPERLLWGNAAYLLVERITQAFATYGWPAAISGVEGGGLVEGLPYWQIKDDGDVAGRPRTLGPTELDISLRRERELRDLGFIALCHRKGEGSAAFLGTHSSQQARKNLSDGANADAAMACSLPYMLVSTRIAHYVKVMIRDKIGSFLTRANVEQFLNAWVAQYVLLDEDAPAEVKAAFPLRFAQISVEEVPGAPGSYKSNIFIKPHFQLGALASSIHIVADLPA</sequence>
<evidence type="ECO:0000313" key="4">
    <source>
        <dbReference type="Proteomes" id="UP001410394"/>
    </source>
</evidence>
<dbReference type="InterPro" id="IPR010269">
    <property type="entry name" value="T6SS_TssC-like"/>
</dbReference>
<feature type="domain" description="TssC1 N-terminal" evidence="1">
    <location>
        <begin position="200"/>
        <end position="511"/>
    </location>
</feature>
<proteinExistence type="predicted"/>
<dbReference type="Pfam" id="PF05943">
    <property type="entry name" value="VipB"/>
    <property type="match status" value="1"/>
</dbReference>
<dbReference type="PANTHER" id="PTHR35565:SF3">
    <property type="entry name" value="TYPE VI SECRETION SYSTEM SHEATH PROTEIN TSSC1"/>
    <property type="match status" value="1"/>
</dbReference>
<keyword evidence="4" id="KW-1185">Reference proteome</keyword>
<name>A0ABU9Z199_9RHOO</name>
<dbReference type="NCBIfam" id="TIGR03358">
    <property type="entry name" value="VI_chp_5"/>
    <property type="match status" value="1"/>
</dbReference>
<dbReference type="InterPro" id="IPR008312">
    <property type="entry name" value="T6SS_TssB1"/>
</dbReference>